<dbReference type="EC" id="2.1.1.72" evidence="2"/>
<dbReference type="Pfam" id="PF01555">
    <property type="entry name" value="N6_N4_Mtase"/>
    <property type="match status" value="1"/>
</dbReference>
<dbReference type="AlphaFoldDB" id="A0A1C7DBE1"/>
<dbReference type="PATRIC" id="fig|645517.4.peg.2406"/>
<organism evidence="7 8">
    <name type="scientific">Paraurantiacibacter namhicola</name>
    <dbReference type="NCBI Taxonomy" id="645517"/>
    <lineage>
        <taxon>Bacteria</taxon>
        <taxon>Pseudomonadati</taxon>
        <taxon>Pseudomonadota</taxon>
        <taxon>Alphaproteobacteria</taxon>
        <taxon>Sphingomonadales</taxon>
        <taxon>Erythrobacteraceae</taxon>
        <taxon>Paraurantiacibacter</taxon>
    </lineage>
</organism>
<proteinExistence type="inferred from homology"/>
<evidence type="ECO:0000256" key="5">
    <source>
        <dbReference type="ARBA" id="ARBA00047942"/>
    </source>
</evidence>
<protein>
    <recommendedName>
        <fullName evidence="2">site-specific DNA-methyltransferase (adenine-specific)</fullName>
        <ecNumber evidence="2">2.1.1.72</ecNumber>
    </recommendedName>
</protein>
<keyword evidence="3 7" id="KW-0489">Methyltransferase</keyword>
<accession>A0A1C7DBE1</accession>
<evidence type="ECO:0000313" key="7">
    <source>
        <dbReference type="EMBL" id="ANU08702.1"/>
    </source>
</evidence>
<dbReference type="GO" id="GO:0008170">
    <property type="term" value="F:N-methyltransferase activity"/>
    <property type="evidence" value="ECO:0007669"/>
    <property type="project" value="InterPro"/>
</dbReference>
<dbReference type="PRINTS" id="PR00508">
    <property type="entry name" value="S21N4MTFRASE"/>
</dbReference>
<dbReference type="Gene3D" id="3.40.50.150">
    <property type="entry name" value="Vaccinia Virus protein VP39"/>
    <property type="match status" value="1"/>
</dbReference>
<keyword evidence="4 7" id="KW-0808">Transferase</keyword>
<dbReference type="REBASE" id="155860">
    <property type="entry name" value="M.Ana16345ORF2421P"/>
</dbReference>
<dbReference type="KEGG" id="anh:A6F65_02421"/>
<keyword evidence="8" id="KW-1185">Reference proteome</keyword>
<dbReference type="InterPro" id="IPR002941">
    <property type="entry name" value="DNA_methylase_N4/N6"/>
</dbReference>
<dbReference type="STRING" id="645517.A6F65_02421"/>
<evidence type="ECO:0000256" key="4">
    <source>
        <dbReference type="ARBA" id="ARBA00022679"/>
    </source>
</evidence>
<evidence type="ECO:0000256" key="3">
    <source>
        <dbReference type="ARBA" id="ARBA00022603"/>
    </source>
</evidence>
<dbReference type="InterPro" id="IPR002052">
    <property type="entry name" value="DNA_methylase_N6_adenine_CS"/>
</dbReference>
<dbReference type="GO" id="GO:0009007">
    <property type="term" value="F:site-specific DNA-methyltransferase (adenine-specific) activity"/>
    <property type="evidence" value="ECO:0007669"/>
    <property type="project" value="UniProtKB-EC"/>
</dbReference>
<evidence type="ECO:0000259" key="6">
    <source>
        <dbReference type="Pfam" id="PF01555"/>
    </source>
</evidence>
<dbReference type="Proteomes" id="UP000092698">
    <property type="component" value="Chromosome"/>
</dbReference>
<feature type="domain" description="DNA methylase N-4/N-6" evidence="6">
    <location>
        <begin position="65"/>
        <end position="384"/>
    </location>
</feature>
<dbReference type="OrthoDB" id="9816043at2"/>
<name>A0A1C7DBE1_9SPHN</name>
<dbReference type="InterPro" id="IPR029063">
    <property type="entry name" value="SAM-dependent_MTases_sf"/>
</dbReference>
<evidence type="ECO:0000256" key="2">
    <source>
        <dbReference type="ARBA" id="ARBA00011900"/>
    </source>
</evidence>
<dbReference type="EMBL" id="CP016545">
    <property type="protein sequence ID" value="ANU08702.1"/>
    <property type="molecule type" value="Genomic_DNA"/>
</dbReference>
<gene>
    <name evidence="7" type="primary">yhdJ</name>
    <name evidence="7" type="ORF">A6F65_02421</name>
</gene>
<dbReference type="GO" id="GO:0003677">
    <property type="term" value="F:DNA binding"/>
    <property type="evidence" value="ECO:0007669"/>
    <property type="project" value="InterPro"/>
</dbReference>
<dbReference type="GO" id="GO:0032259">
    <property type="term" value="P:methylation"/>
    <property type="evidence" value="ECO:0007669"/>
    <property type="project" value="UniProtKB-KW"/>
</dbReference>
<dbReference type="SUPFAM" id="SSF53335">
    <property type="entry name" value="S-adenosyl-L-methionine-dependent methyltransferases"/>
    <property type="match status" value="1"/>
</dbReference>
<dbReference type="PROSITE" id="PS00092">
    <property type="entry name" value="N6_MTASE"/>
    <property type="match status" value="1"/>
</dbReference>
<comment type="similarity">
    <text evidence="1">Belongs to the N(4)/N(6)-methyltransferase family.</text>
</comment>
<dbReference type="InterPro" id="IPR001091">
    <property type="entry name" value="RM_Methyltransferase"/>
</dbReference>
<reference evidence="7 8" key="1">
    <citation type="submission" date="2016-07" db="EMBL/GenBank/DDBJ databases">
        <title>Complete genome sequence of Altererythrobacter namhicola JCM 16345T, containing esterase-encoding genes.</title>
        <authorList>
            <person name="Cheng H."/>
            <person name="Wu Y.-H."/>
            <person name="Jian S.-L."/>
            <person name="Huo Y.-Y."/>
            <person name="Wang C.-S."/>
            <person name="Xu X.-W."/>
        </authorList>
    </citation>
    <scope>NUCLEOTIDE SEQUENCE [LARGE SCALE GENOMIC DNA]</scope>
    <source>
        <strain evidence="7 8">JCM 16345</strain>
    </source>
</reference>
<dbReference type="RefSeq" id="WP_083989515.1">
    <property type="nucleotide sequence ID" value="NZ_CP016545.1"/>
</dbReference>
<evidence type="ECO:0000313" key="8">
    <source>
        <dbReference type="Proteomes" id="UP000092698"/>
    </source>
</evidence>
<evidence type="ECO:0000256" key="1">
    <source>
        <dbReference type="ARBA" id="ARBA00006594"/>
    </source>
</evidence>
<sequence>MPILSWLTREQDLKAADRVPYKLLERDDALSHGDPGDGSYGGNMLIQGDNLEALKALLPYYRGQVKCIYIDPPFGTGKEFENYDDSWKHALWLQMMFPRIELLRDLLKDDGALFVHLDDNELDYAKVILDEIFGRDNFVSRISIKARSPSAFSTVNPGVFKASEYLLWYAKDKPKMPQRRVWTAREPDTAYKKWINNPDDDPREWNIESATKRINQYLKEDAGRLSPSNALKKFYVDNAKHLMRLAEISDSGAGEDIVNLKYKSLERKGQVLKMARVNHDDVIVLDGQQVLTYDKNIHEIDGVQTPARMLTNIWDDISWEGIAGEGGVRLKKGKKPEKLIRRCLQLITVPGDLVLDSFLGSGTTAAVAMKMRRRLIGIERGQQAETHCHKRLVKVCQNDASGISKLEGWKGGGEFAFYRLGCEVFTPDGSISPGIKFAPLAAHVWFAETGAPLAKEAASPFLGVHEGKGIALLYNGILGDKSVSGGNVLTRKTLSAIRQAAGGFEGPLIVYGEASRLGEEARKREGITFRQTPYDVKAR</sequence>
<comment type="catalytic activity">
    <reaction evidence="5">
        <text>a 2'-deoxyadenosine in DNA + S-adenosyl-L-methionine = an N(6)-methyl-2'-deoxyadenosine in DNA + S-adenosyl-L-homocysteine + H(+)</text>
        <dbReference type="Rhea" id="RHEA:15197"/>
        <dbReference type="Rhea" id="RHEA-COMP:12418"/>
        <dbReference type="Rhea" id="RHEA-COMP:12419"/>
        <dbReference type="ChEBI" id="CHEBI:15378"/>
        <dbReference type="ChEBI" id="CHEBI:57856"/>
        <dbReference type="ChEBI" id="CHEBI:59789"/>
        <dbReference type="ChEBI" id="CHEBI:90615"/>
        <dbReference type="ChEBI" id="CHEBI:90616"/>
        <dbReference type="EC" id="2.1.1.72"/>
    </reaction>
</comment>